<feature type="domain" description="FAD dependent oxidoreductase" evidence="1">
    <location>
        <begin position="1"/>
        <end position="342"/>
    </location>
</feature>
<proteinExistence type="predicted"/>
<dbReference type="PANTHER" id="PTHR42720">
    <property type="entry name" value="GLYCEROL-3-PHOSPHATE DEHYDROGENASE"/>
    <property type="match status" value="1"/>
</dbReference>
<dbReference type="Gene3D" id="3.50.50.60">
    <property type="entry name" value="FAD/NAD(P)-binding domain"/>
    <property type="match status" value="1"/>
</dbReference>
<dbReference type="RefSeq" id="WP_167695964.1">
    <property type="nucleotide sequence ID" value="NZ_JAATLL010000004.1"/>
</dbReference>
<name>A0A968KW60_9SPIO</name>
<dbReference type="CDD" id="cd19946">
    <property type="entry name" value="GlpA-like_Fer2_BFD-like"/>
    <property type="match status" value="1"/>
</dbReference>
<dbReference type="Pfam" id="PF04324">
    <property type="entry name" value="Fer2_BFD"/>
    <property type="match status" value="1"/>
</dbReference>
<keyword evidence="4" id="KW-1185">Reference proteome</keyword>
<evidence type="ECO:0000259" key="1">
    <source>
        <dbReference type="Pfam" id="PF01266"/>
    </source>
</evidence>
<dbReference type="Pfam" id="PF01266">
    <property type="entry name" value="DAO"/>
    <property type="match status" value="1"/>
</dbReference>
<dbReference type="AlphaFoldDB" id="A0A968KW60"/>
<comment type="caution">
    <text evidence="3">The sequence shown here is derived from an EMBL/GenBank/DDBJ whole genome shotgun (WGS) entry which is preliminary data.</text>
</comment>
<protein>
    <submittedName>
        <fullName evidence="3">NAD(P)/FAD-dependent oxidoreductase</fullName>
    </submittedName>
</protein>
<dbReference type="InterPro" id="IPR036188">
    <property type="entry name" value="FAD/NAD-bd_sf"/>
</dbReference>
<gene>
    <name evidence="3" type="ORF">HCT48_06700</name>
</gene>
<dbReference type="InterPro" id="IPR007419">
    <property type="entry name" value="BFD-like_2Fe2S-bd_dom"/>
</dbReference>
<dbReference type="Gene3D" id="3.30.9.10">
    <property type="entry name" value="D-Amino Acid Oxidase, subunit A, domain 2"/>
    <property type="match status" value="1"/>
</dbReference>
<dbReference type="InterPro" id="IPR006076">
    <property type="entry name" value="FAD-dep_OxRdtase"/>
</dbReference>
<dbReference type="InterPro" id="IPR052745">
    <property type="entry name" value="G3P_Oxidase/Oxidoreductase"/>
</dbReference>
<evidence type="ECO:0000259" key="2">
    <source>
        <dbReference type="Pfam" id="PF04324"/>
    </source>
</evidence>
<dbReference type="InterPro" id="IPR041854">
    <property type="entry name" value="BFD-like_2Fe2S-bd_dom_sf"/>
</dbReference>
<sequence length="461" mass="51103">MGAFIAKELSHYDVKVLVLDKENDFANQTTMANSAIIHSGYDPKPGTLKAKLNVQGNQMYKDICHYYKIPFNQMGSLTVAFDEAGVARLHELKDQATINGVEVELLSAEEVLAQEPAINPTVKMALLAPTASIVYPWQITFALFDHSISNGVEVKLGQEVVALRKAQEGYTIETKSGEEFQAHHVINCAGLFGVEIQKMIEPTEDAITPRKGEYFVLTRGAYKYVNHIIFPLPTERGKGVLAVPISNREILIGPTSEVIDDFDDVTTTKEGLSYLIKEIKNTMSTVPTDRIIHEFAGLRASSTRHDFIIEESKYNTGLYHVIGIESPGLASAPAIAKYLADLAAFEQLPRKTNFKEYQPTTLITKHKQVKDHPDYGVIICHCEHVSRQEIRDAMHGNVGSHTIKGIKKRVRAGFGPCQGGFCEPTIVRLISQEMGISPKEVLHDGPNSAVLKRDSKEIFKT</sequence>
<feature type="domain" description="BFD-like [2Fe-2S]-binding" evidence="2">
    <location>
        <begin position="378"/>
        <end position="431"/>
    </location>
</feature>
<dbReference type="Proteomes" id="UP000778951">
    <property type="component" value="Unassembled WGS sequence"/>
</dbReference>
<evidence type="ECO:0000313" key="3">
    <source>
        <dbReference type="EMBL" id="NIZ69893.1"/>
    </source>
</evidence>
<dbReference type="SUPFAM" id="SSF51905">
    <property type="entry name" value="FAD/NAD(P)-binding domain"/>
    <property type="match status" value="1"/>
</dbReference>
<dbReference type="SUPFAM" id="SSF54373">
    <property type="entry name" value="FAD-linked reductases, C-terminal domain"/>
    <property type="match status" value="1"/>
</dbReference>
<reference evidence="3" key="1">
    <citation type="submission" date="2020-03" db="EMBL/GenBank/DDBJ databases">
        <title>Spirochaetal bacteria isolated from arthropods constitute a novel genus Entomospira genus novum within the order Spirochaetales.</title>
        <authorList>
            <person name="Grana-Miraglia L."/>
            <person name="Sikutova S."/>
            <person name="Fingerle V."/>
            <person name="Sing A."/>
            <person name="Castillo-Ramirez S."/>
            <person name="Margos G."/>
            <person name="Rudolf I."/>
        </authorList>
    </citation>
    <scope>NUCLEOTIDE SEQUENCE</scope>
    <source>
        <strain evidence="3">BR149</strain>
    </source>
</reference>
<evidence type="ECO:0000313" key="4">
    <source>
        <dbReference type="Proteomes" id="UP000778951"/>
    </source>
</evidence>
<dbReference type="EMBL" id="JAATLM010000001">
    <property type="protein sequence ID" value="NIZ69893.1"/>
    <property type="molecule type" value="Genomic_DNA"/>
</dbReference>
<dbReference type="Gene3D" id="1.10.10.1100">
    <property type="entry name" value="BFD-like [2Fe-2S]-binding domain"/>
    <property type="match status" value="1"/>
</dbReference>
<organism evidence="3 4">
    <name type="scientific">Entomospira culicis</name>
    <dbReference type="NCBI Taxonomy" id="2719989"/>
    <lineage>
        <taxon>Bacteria</taxon>
        <taxon>Pseudomonadati</taxon>
        <taxon>Spirochaetota</taxon>
        <taxon>Spirochaetia</taxon>
        <taxon>Spirochaetales</taxon>
        <taxon>Spirochaetaceae</taxon>
        <taxon>Entomospira</taxon>
    </lineage>
</organism>
<accession>A0A968KW60</accession>
<dbReference type="PANTHER" id="PTHR42720:SF1">
    <property type="entry name" value="GLYCEROL 3-PHOSPHATE OXIDASE"/>
    <property type="match status" value="1"/>
</dbReference>